<dbReference type="GO" id="GO:0005737">
    <property type="term" value="C:cytoplasm"/>
    <property type="evidence" value="ECO:0007669"/>
    <property type="project" value="UniProtKB-SubCell"/>
</dbReference>
<dbReference type="InterPro" id="IPR030700">
    <property type="entry name" value="N-end_Aminoacyl_Trfase"/>
</dbReference>
<dbReference type="SUPFAM" id="SSF55729">
    <property type="entry name" value="Acyl-CoA N-acyltransferases (Nat)"/>
    <property type="match status" value="1"/>
</dbReference>
<organism evidence="7">
    <name type="scientific">Candidatus Moduliflexus flocculans</name>
    <dbReference type="NCBI Taxonomy" id="1499966"/>
    <lineage>
        <taxon>Bacteria</taxon>
        <taxon>Candidatus Moduliflexota</taxon>
        <taxon>Candidatus Moduliflexia</taxon>
        <taxon>Candidatus Moduliflexales</taxon>
        <taxon>Candidatus Moduliflexaceae</taxon>
    </lineage>
</organism>
<proteinExistence type="inferred from homology"/>
<dbReference type="InterPro" id="IPR017138">
    <property type="entry name" value="Asp_Glu_LeuTrfase"/>
</dbReference>
<dbReference type="AlphaFoldDB" id="A0A0S6W4Q7"/>
<dbReference type="EC" id="2.3.2.29" evidence="4"/>
<evidence type="ECO:0000256" key="3">
    <source>
        <dbReference type="ARBA" id="ARBA00023315"/>
    </source>
</evidence>
<comment type="similarity">
    <text evidence="4">Belongs to the R-transferase family. Bpt subfamily.</text>
</comment>
<dbReference type="PANTHER" id="PTHR21367:SF1">
    <property type="entry name" value="ARGINYL-TRNA--PROTEIN TRANSFERASE 1"/>
    <property type="match status" value="1"/>
</dbReference>
<protein>
    <recommendedName>
        <fullName evidence="4">Aspartate/glutamate leucyltransferase</fullName>
        <ecNumber evidence="4">2.3.2.29</ecNumber>
    </recommendedName>
</protein>
<keyword evidence="2 4" id="KW-0808">Transferase</keyword>
<feature type="domain" description="N-end rule aminoacyl transferase C-terminal" evidence="6">
    <location>
        <begin position="103"/>
        <end position="222"/>
    </location>
</feature>
<evidence type="ECO:0000256" key="4">
    <source>
        <dbReference type="HAMAP-Rule" id="MF_00689"/>
    </source>
</evidence>
<sequence>MSQQTFFLYQSFPMDCPYLDNQVWVFRGFDADTIEPAQYDELLSRGFRRSGTTVYHQHCPNCRACLPLRIDARRFAPTTSQRRVLRKNQDVRYTRTRAAFAGEDFALYRRYVDARHPSDHSPDADSYREFLINSPVTSELMRYYVADRLIGIGWIDMQPDSISSVYCAFDPDESDRSPGTFSILQQVALARSLGKAWVYLGFWVEQSRKMSYKNKFHPCQILRNGRWQVLR</sequence>
<comment type="catalytic activity">
    <reaction evidence="4">
        <text>N-terminal L-aspartyl-[protein] + L-leucyl-tRNA(Leu) = N-terminal L-leucyl-L-aspartyl-[protein] + tRNA(Leu) + H(+)</text>
        <dbReference type="Rhea" id="RHEA:50420"/>
        <dbReference type="Rhea" id="RHEA-COMP:9613"/>
        <dbReference type="Rhea" id="RHEA-COMP:9622"/>
        <dbReference type="Rhea" id="RHEA-COMP:12669"/>
        <dbReference type="Rhea" id="RHEA-COMP:12674"/>
        <dbReference type="ChEBI" id="CHEBI:15378"/>
        <dbReference type="ChEBI" id="CHEBI:64720"/>
        <dbReference type="ChEBI" id="CHEBI:78442"/>
        <dbReference type="ChEBI" id="CHEBI:78494"/>
        <dbReference type="ChEBI" id="CHEBI:133042"/>
        <dbReference type="EC" id="2.3.2.29"/>
    </reaction>
</comment>
<dbReference type="GO" id="GO:0004057">
    <property type="term" value="F:arginyl-tRNA--protein transferase activity"/>
    <property type="evidence" value="ECO:0007669"/>
    <property type="project" value="InterPro"/>
</dbReference>
<keyword evidence="8" id="KW-1185">Reference proteome</keyword>
<keyword evidence="3 4" id="KW-0012">Acyltransferase</keyword>
<dbReference type="HAMAP" id="MF_00689">
    <property type="entry name" value="Bpt"/>
    <property type="match status" value="1"/>
</dbReference>
<dbReference type="InterPro" id="IPR007472">
    <property type="entry name" value="N-end_Aminoacyl_Trfase_C"/>
</dbReference>
<reference evidence="7" key="1">
    <citation type="journal article" date="2015" name="PeerJ">
        <title>First genomic representation of candidate bacterial phylum KSB3 points to enhanced environmental sensing as a trigger of wastewater bulking.</title>
        <authorList>
            <person name="Sekiguchi Y."/>
            <person name="Ohashi A."/>
            <person name="Parks D.H."/>
            <person name="Yamauchi T."/>
            <person name="Tyson G.W."/>
            <person name="Hugenholtz P."/>
        </authorList>
    </citation>
    <scope>NUCLEOTIDE SEQUENCE [LARGE SCALE GENOMIC DNA]</scope>
</reference>
<dbReference type="InterPro" id="IPR016181">
    <property type="entry name" value="Acyl_CoA_acyltransferase"/>
</dbReference>
<evidence type="ECO:0000256" key="1">
    <source>
        <dbReference type="ARBA" id="ARBA00022490"/>
    </source>
</evidence>
<dbReference type="PIRSF" id="PIRSF037208">
    <property type="entry name" value="ATE_pro_prd"/>
    <property type="match status" value="1"/>
</dbReference>
<dbReference type="Pfam" id="PF04377">
    <property type="entry name" value="ATE_C"/>
    <property type="match status" value="1"/>
</dbReference>
<evidence type="ECO:0000259" key="5">
    <source>
        <dbReference type="Pfam" id="PF04376"/>
    </source>
</evidence>
<dbReference type="EMBL" id="DF820459">
    <property type="protein sequence ID" value="GAK53412.1"/>
    <property type="molecule type" value="Genomic_DNA"/>
</dbReference>
<evidence type="ECO:0000256" key="2">
    <source>
        <dbReference type="ARBA" id="ARBA00022679"/>
    </source>
</evidence>
<comment type="function">
    <text evidence="4">Functions in the N-end rule pathway of protein degradation where it conjugates Leu from its aminoacyl-tRNA to the N-termini of proteins containing an N-terminal aspartate or glutamate.</text>
</comment>
<evidence type="ECO:0000313" key="8">
    <source>
        <dbReference type="Proteomes" id="UP000030700"/>
    </source>
</evidence>
<comment type="subcellular location">
    <subcellularLocation>
        <location evidence="4">Cytoplasm</location>
    </subcellularLocation>
</comment>
<dbReference type="PANTHER" id="PTHR21367">
    <property type="entry name" value="ARGININE-TRNA-PROTEIN TRANSFERASE 1"/>
    <property type="match status" value="1"/>
</dbReference>
<dbReference type="HOGENOM" id="CLU_077607_0_0_0"/>
<dbReference type="Pfam" id="PF04376">
    <property type="entry name" value="ATE_N"/>
    <property type="match status" value="1"/>
</dbReference>
<evidence type="ECO:0000313" key="7">
    <source>
        <dbReference type="EMBL" id="GAK53412.1"/>
    </source>
</evidence>
<gene>
    <name evidence="4" type="primary">bpt</name>
    <name evidence="7" type="ORF">U14_04677</name>
</gene>
<dbReference type="NCBIfam" id="NF002346">
    <property type="entry name" value="PRK01305.2-3"/>
    <property type="match status" value="1"/>
</dbReference>
<evidence type="ECO:0000259" key="6">
    <source>
        <dbReference type="Pfam" id="PF04377"/>
    </source>
</evidence>
<keyword evidence="1 4" id="KW-0963">Cytoplasm</keyword>
<dbReference type="STRING" id="1499966.U14_04677"/>
<dbReference type="GO" id="GO:0071596">
    <property type="term" value="P:ubiquitin-dependent protein catabolic process via the N-end rule pathway"/>
    <property type="evidence" value="ECO:0007669"/>
    <property type="project" value="InterPro"/>
</dbReference>
<feature type="domain" description="N-end aminoacyl transferase N-terminal" evidence="5">
    <location>
        <begin position="15"/>
        <end position="83"/>
    </location>
</feature>
<comment type="catalytic activity">
    <reaction evidence="4">
        <text>N-terminal L-glutamyl-[protein] + L-leucyl-tRNA(Leu) = N-terminal L-leucyl-L-glutamyl-[protein] + tRNA(Leu) + H(+)</text>
        <dbReference type="Rhea" id="RHEA:50412"/>
        <dbReference type="Rhea" id="RHEA-COMP:9613"/>
        <dbReference type="Rhea" id="RHEA-COMP:9622"/>
        <dbReference type="Rhea" id="RHEA-COMP:12664"/>
        <dbReference type="Rhea" id="RHEA-COMP:12668"/>
        <dbReference type="ChEBI" id="CHEBI:15378"/>
        <dbReference type="ChEBI" id="CHEBI:64721"/>
        <dbReference type="ChEBI" id="CHEBI:78442"/>
        <dbReference type="ChEBI" id="CHEBI:78494"/>
        <dbReference type="ChEBI" id="CHEBI:133041"/>
        <dbReference type="EC" id="2.3.2.29"/>
    </reaction>
</comment>
<accession>A0A0S6W4Q7</accession>
<dbReference type="GO" id="GO:0008914">
    <property type="term" value="F:leucyl-tRNA--protein transferase activity"/>
    <property type="evidence" value="ECO:0007669"/>
    <property type="project" value="UniProtKB-UniRule"/>
</dbReference>
<dbReference type="Proteomes" id="UP000030700">
    <property type="component" value="Unassembled WGS sequence"/>
</dbReference>
<name>A0A0S6W4Q7_9BACT</name>
<dbReference type="InterPro" id="IPR007471">
    <property type="entry name" value="N-end_Aminoacyl_Trfase_N"/>
</dbReference>